<sequence>MNKIGIIKKARLLRKEDTKTERILWKTLRGTKLGVRFRRQHPIDMYILDFYSPKSKLCVELDGSPHKMKENKEYDEIREEYLRIKGIKTLRFWNSEIEKDMDAVLEKIRKESDFSPL</sequence>
<accession>A0A1F6V4R1</accession>
<proteinExistence type="predicted"/>
<comment type="caution">
    <text evidence="2">The sequence shown here is derived from an EMBL/GenBank/DDBJ whole genome shotgun (WGS) entry which is preliminary data.</text>
</comment>
<feature type="domain" description="DUF559" evidence="1">
    <location>
        <begin position="8"/>
        <end position="111"/>
    </location>
</feature>
<dbReference type="InterPro" id="IPR007569">
    <property type="entry name" value="DUF559"/>
</dbReference>
<evidence type="ECO:0000259" key="1">
    <source>
        <dbReference type="Pfam" id="PF04480"/>
    </source>
</evidence>
<evidence type="ECO:0000313" key="2">
    <source>
        <dbReference type="EMBL" id="OGI64663.1"/>
    </source>
</evidence>
<dbReference type="Gene3D" id="3.40.960.10">
    <property type="entry name" value="VSR Endonuclease"/>
    <property type="match status" value="1"/>
</dbReference>
<dbReference type="EMBL" id="MFTJ01000044">
    <property type="protein sequence ID" value="OGI64663.1"/>
    <property type="molecule type" value="Genomic_DNA"/>
</dbReference>
<evidence type="ECO:0000313" key="3">
    <source>
        <dbReference type="Proteomes" id="UP000178700"/>
    </source>
</evidence>
<reference evidence="2 3" key="1">
    <citation type="journal article" date="2016" name="Nat. Commun.">
        <title>Thousands of microbial genomes shed light on interconnected biogeochemical processes in an aquifer system.</title>
        <authorList>
            <person name="Anantharaman K."/>
            <person name="Brown C.T."/>
            <person name="Hug L.A."/>
            <person name="Sharon I."/>
            <person name="Castelle C.J."/>
            <person name="Probst A.J."/>
            <person name="Thomas B.C."/>
            <person name="Singh A."/>
            <person name="Wilkins M.J."/>
            <person name="Karaoz U."/>
            <person name="Brodie E.L."/>
            <person name="Williams K.H."/>
            <person name="Hubbard S.S."/>
            <person name="Banfield J.F."/>
        </authorList>
    </citation>
    <scope>NUCLEOTIDE SEQUENCE [LARGE SCALE GENOMIC DNA]</scope>
</reference>
<gene>
    <name evidence="2" type="ORF">A2642_00810</name>
</gene>
<dbReference type="InterPro" id="IPR047216">
    <property type="entry name" value="Endonuclease_DUF559_bact"/>
</dbReference>
<protein>
    <recommendedName>
        <fullName evidence="1">DUF559 domain-containing protein</fullName>
    </recommendedName>
</protein>
<dbReference type="Proteomes" id="UP000178700">
    <property type="component" value="Unassembled WGS sequence"/>
</dbReference>
<dbReference type="InterPro" id="IPR011335">
    <property type="entry name" value="Restrct_endonuc-II-like"/>
</dbReference>
<dbReference type="Pfam" id="PF04480">
    <property type="entry name" value="DUF559"/>
    <property type="match status" value="1"/>
</dbReference>
<organism evidence="2 3">
    <name type="scientific">Candidatus Nomurabacteria bacterium RIFCSPHIGHO2_01_FULL_39_10</name>
    <dbReference type="NCBI Taxonomy" id="1801733"/>
    <lineage>
        <taxon>Bacteria</taxon>
        <taxon>Candidatus Nomuraibacteriota</taxon>
    </lineage>
</organism>
<dbReference type="PANTHER" id="PTHR38590">
    <property type="entry name" value="BLL0828 PROTEIN"/>
    <property type="match status" value="1"/>
</dbReference>
<dbReference type="PANTHER" id="PTHR38590:SF1">
    <property type="entry name" value="BLL0828 PROTEIN"/>
    <property type="match status" value="1"/>
</dbReference>
<dbReference type="AlphaFoldDB" id="A0A1F6V4R1"/>
<dbReference type="CDD" id="cd01038">
    <property type="entry name" value="Endonuclease_DUF559"/>
    <property type="match status" value="1"/>
</dbReference>
<name>A0A1F6V4R1_9BACT</name>
<dbReference type="SUPFAM" id="SSF52980">
    <property type="entry name" value="Restriction endonuclease-like"/>
    <property type="match status" value="1"/>
</dbReference>